<keyword evidence="2" id="KW-0378">Hydrolase</keyword>
<dbReference type="PANTHER" id="PTHR13136">
    <property type="entry name" value="TESTIS DEVELOPMENT PROTEIN PRTD"/>
    <property type="match status" value="1"/>
</dbReference>
<dbReference type="GO" id="GO:0016787">
    <property type="term" value="F:hydrolase activity"/>
    <property type="evidence" value="ECO:0007669"/>
    <property type="project" value="UniProtKB-KW"/>
</dbReference>
<name>A0ABP8ITD3_9BACT</name>
<dbReference type="Proteomes" id="UP001500454">
    <property type="component" value="Unassembled WGS sequence"/>
</dbReference>
<protein>
    <submittedName>
        <fullName evidence="2">Dienelactone hydrolase family protein</fullName>
    </submittedName>
</protein>
<dbReference type="InterPro" id="IPR029058">
    <property type="entry name" value="AB_hydrolase_fold"/>
</dbReference>
<sequence>MEPVTAPKPIRLELPHATLAADLTLPTNAPGIIIFAHGSGSSRLSPRNQYVAQRLQQAGFGTLLFDFLTPEEDQHSEARYDQELLTRRLIGATSWVCRELRLFDLHLGFYGASTGAATALRAAAELGDKVKAVVLRGGRPDLAPGTLELIKTPTLLIVGGQDWPVVGMNEQALETLTSPKRLHVVQGAGHLFEEPGTLEEVADLSVEWCQTHLC</sequence>
<dbReference type="RefSeq" id="WP_345220398.1">
    <property type="nucleotide sequence ID" value="NZ_BAABHA010000001.1"/>
</dbReference>
<feature type="domain" description="KANL3/Tex30 alpha/beta hydrolase-like" evidence="1">
    <location>
        <begin position="32"/>
        <end position="195"/>
    </location>
</feature>
<comment type="caution">
    <text evidence="2">The sequence shown here is derived from an EMBL/GenBank/DDBJ whole genome shotgun (WGS) entry which is preliminary data.</text>
</comment>
<evidence type="ECO:0000313" key="3">
    <source>
        <dbReference type="Proteomes" id="UP001500454"/>
    </source>
</evidence>
<proteinExistence type="predicted"/>
<reference evidence="3" key="1">
    <citation type="journal article" date="2019" name="Int. J. Syst. Evol. Microbiol.">
        <title>The Global Catalogue of Microorganisms (GCM) 10K type strain sequencing project: providing services to taxonomists for standard genome sequencing and annotation.</title>
        <authorList>
            <consortium name="The Broad Institute Genomics Platform"/>
            <consortium name="The Broad Institute Genome Sequencing Center for Infectious Disease"/>
            <person name="Wu L."/>
            <person name="Ma J."/>
        </authorList>
    </citation>
    <scope>NUCLEOTIDE SEQUENCE [LARGE SCALE GENOMIC DNA]</scope>
    <source>
        <strain evidence="3">JCM 17924</strain>
    </source>
</reference>
<gene>
    <name evidence="2" type="ORF">GCM10023186_01140</name>
</gene>
<dbReference type="SUPFAM" id="SSF53474">
    <property type="entry name" value="alpha/beta-Hydrolases"/>
    <property type="match status" value="1"/>
</dbReference>
<evidence type="ECO:0000313" key="2">
    <source>
        <dbReference type="EMBL" id="GAA4372063.1"/>
    </source>
</evidence>
<evidence type="ECO:0000259" key="1">
    <source>
        <dbReference type="Pfam" id="PF20408"/>
    </source>
</evidence>
<dbReference type="Pfam" id="PF20408">
    <property type="entry name" value="Abhydrolase_11"/>
    <property type="match status" value="1"/>
</dbReference>
<dbReference type="InterPro" id="IPR046879">
    <property type="entry name" value="KANL3/Tex30_Abhydrolase"/>
</dbReference>
<dbReference type="InterPro" id="IPR026555">
    <property type="entry name" value="NSL3/Tex30"/>
</dbReference>
<organism evidence="2 3">
    <name type="scientific">Hymenobacter koreensis</name>
    <dbReference type="NCBI Taxonomy" id="1084523"/>
    <lineage>
        <taxon>Bacteria</taxon>
        <taxon>Pseudomonadati</taxon>
        <taxon>Bacteroidota</taxon>
        <taxon>Cytophagia</taxon>
        <taxon>Cytophagales</taxon>
        <taxon>Hymenobacteraceae</taxon>
        <taxon>Hymenobacter</taxon>
    </lineage>
</organism>
<accession>A0ABP8ITD3</accession>
<dbReference type="PANTHER" id="PTHR13136:SF11">
    <property type="entry name" value="TESTIS-EXPRESSED PROTEIN 30"/>
    <property type="match status" value="1"/>
</dbReference>
<dbReference type="Gene3D" id="3.40.50.1820">
    <property type="entry name" value="alpha/beta hydrolase"/>
    <property type="match status" value="1"/>
</dbReference>
<keyword evidence="3" id="KW-1185">Reference proteome</keyword>
<dbReference type="EMBL" id="BAABHA010000001">
    <property type="protein sequence ID" value="GAA4372063.1"/>
    <property type="molecule type" value="Genomic_DNA"/>
</dbReference>